<evidence type="ECO:0000256" key="2">
    <source>
        <dbReference type="ARBA" id="ARBA00022723"/>
    </source>
</evidence>
<evidence type="ECO:0000256" key="1">
    <source>
        <dbReference type="ARBA" id="ARBA00009175"/>
    </source>
</evidence>
<feature type="signal peptide" evidence="5">
    <location>
        <begin position="1"/>
        <end position="29"/>
    </location>
</feature>
<dbReference type="RefSeq" id="WP_052507934.1">
    <property type="nucleotide sequence ID" value="NZ_CP010836.1"/>
</dbReference>
<reference evidence="6 7" key="1">
    <citation type="journal article" date="2015" name="Int. J. Syst. Evol. Microbiol.">
        <title>Sphingomonas hengshuiensis sp. nov., isolated from lake wetland.</title>
        <authorList>
            <person name="Wei S."/>
            <person name="Wang T."/>
            <person name="Liu H."/>
            <person name="Zhang C."/>
            <person name="Guo J."/>
            <person name="Wang Q."/>
            <person name="Liang K."/>
            <person name="Zhang Z."/>
        </authorList>
    </citation>
    <scope>NUCLEOTIDE SEQUENCE [LARGE SCALE GENOMIC DNA]</scope>
    <source>
        <strain evidence="6 7">WHSC-8</strain>
    </source>
</reference>
<reference evidence="6 7" key="2">
    <citation type="submission" date="2015-02" db="EMBL/GenBank/DDBJ databases">
        <title>The complete genome of Sphingomonas hengshuiensis sp. WHSC-8 isolated from soil of Hengshui Lake.</title>
        <authorList>
            <person name="Wei S."/>
            <person name="Guo J."/>
            <person name="Su C."/>
            <person name="Wu R."/>
            <person name="Zhang Z."/>
            <person name="Liang K."/>
            <person name="Li H."/>
            <person name="Wang T."/>
            <person name="Liu H."/>
            <person name="Zhang C."/>
            <person name="Li Z."/>
            <person name="Wang Q."/>
            <person name="Meng J."/>
        </authorList>
    </citation>
    <scope>NUCLEOTIDE SEQUENCE [LARGE SCALE GENOMIC DNA]</scope>
    <source>
        <strain evidence="6 7">WHSC-8</strain>
    </source>
</reference>
<dbReference type="PIRSF" id="PIRSF004846">
    <property type="entry name" value="ModA"/>
    <property type="match status" value="1"/>
</dbReference>
<dbReference type="NCBIfam" id="TIGR01256">
    <property type="entry name" value="modA"/>
    <property type="match status" value="1"/>
</dbReference>
<feature type="binding site" evidence="4">
    <location>
        <position position="180"/>
    </location>
    <ligand>
        <name>molybdate</name>
        <dbReference type="ChEBI" id="CHEBI:36264"/>
    </ligand>
</feature>
<evidence type="ECO:0008006" key="8">
    <source>
        <dbReference type="Google" id="ProtNLM"/>
    </source>
</evidence>
<dbReference type="GO" id="GO:0030973">
    <property type="term" value="F:molybdate ion binding"/>
    <property type="evidence" value="ECO:0007669"/>
    <property type="project" value="TreeGrafter"/>
</dbReference>
<dbReference type="AlphaFoldDB" id="A0A7U4LFM6"/>
<protein>
    <recommendedName>
        <fullName evidence="8">Molybdate ABC transporter substrate-binding protein</fullName>
    </recommendedName>
</protein>
<dbReference type="Proteomes" id="UP000032300">
    <property type="component" value="Chromosome"/>
</dbReference>
<feature type="chain" id="PRO_5030985481" description="Molybdate ABC transporter substrate-binding protein" evidence="5">
    <location>
        <begin position="30"/>
        <end position="270"/>
    </location>
</feature>
<sequence>MSGVRAAVAHALCMLAALLLPSLAPSVHAQGAPRIAAAADLRPALTQLAAEFRRAGGGEVMITFGASGTLSRQLAQGAPFALFLSADEQLVFDLVRAGVAEGPGVALGVGQLAFVARRGSPLAGEVRRLGLAAAIQRAQIEHFAIANPAHAPYGARAAEVLRRTGLWDRLGGRLVLGETVSQALEFVLSGNAQCGIVAYALASDPALAGRLDLVPLPQSWHRPLVQRMVLIKRADPGARRFYAFLQTPAARRVFAHYGLVPPGGGAARGG</sequence>
<keyword evidence="2 4" id="KW-0479">Metal-binding</keyword>
<dbReference type="PANTHER" id="PTHR30632">
    <property type="entry name" value="MOLYBDATE-BINDING PERIPLASMIC PROTEIN"/>
    <property type="match status" value="1"/>
</dbReference>
<dbReference type="Pfam" id="PF13531">
    <property type="entry name" value="SBP_bac_11"/>
    <property type="match status" value="1"/>
</dbReference>
<evidence type="ECO:0000313" key="7">
    <source>
        <dbReference type="Proteomes" id="UP000032300"/>
    </source>
</evidence>
<evidence type="ECO:0000256" key="3">
    <source>
        <dbReference type="ARBA" id="ARBA00022729"/>
    </source>
</evidence>
<dbReference type="KEGG" id="sphi:TS85_14230"/>
<organism evidence="6 7">
    <name type="scientific">Sphingomonas hengshuiensis</name>
    <dbReference type="NCBI Taxonomy" id="1609977"/>
    <lineage>
        <taxon>Bacteria</taxon>
        <taxon>Pseudomonadati</taxon>
        <taxon>Pseudomonadota</taxon>
        <taxon>Alphaproteobacteria</taxon>
        <taxon>Sphingomonadales</taxon>
        <taxon>Sphingomonadaceae</taxon>
        <taxon>Sphingomonas</taxon>
    </lineage>
</organism>
<gene>
    <name evidence="6" type="ORF">TS85_14230</name>
</gene>
<dbReference type="SUPFAM" id="SSF53850">
    <property type="entry name" value="Periplasmic binding protein-like II"/>
    <property type="match status" value="1"/>
</dbReference>
<dbReference type="GO" id="GO:0046872">
    <property type="term" value="F:metal ion binding"/>
    <property type="evidence" value="ECO:0007669"/>
    <property type="project" value="UniProtKB-KW"/>
</dbReference>
<dbReference type="GO" id="GO:0015689">
    <property type="term" value="P:molybdate ion transport"/>
    <property type="evidence" value="ECO:0007669"/>
    <property type="project" value="InterPro"/>
</dbReference>
<keyword evidence="3 5" id="KW-0732">Signal</keyword>
<feature type="binding site" evidence="4">
    <location>
        <position position="67"/>
    </location>
    <ligand>
        <name>molybdate</name>
        <dbReference type="ChEBI" id="CHEBI:36264"/>
    </ligand>
</feature>
<dbReference type="EMBL" id="CP010836">
    <property type="protein sequence ID" value="AJP72684.1"/>
    <property type="molecule type" value="Genomic_DNA"/>
</dbReference>
<dbReference type="InterPro" id="IPR005950">
    <property type="entry name" value="ModA"/>
</dbReference>
<dbReference type="Gene3D" id="3.40.190.10">
    <property type="entry name" value="Periplasmic binding protein-like II"/>
    <property type="match status" value="2"/>
</dbReference>
<accession>A0A7U4LFM6</accession>
<keyword evidence="7" id="KW-1185">Reference proteome</keyword>
<evidence type="ECO:0000256" key="5">
    <source>
        <dbReference type="SAM" id="SignalP"/>
    </source>
</evidence>
<evidence type="ECO:0000256" key="4">
    <source>
        <dbReference type="PIRSR" id="PIRSR004846-1"/>
    </source>
</evidence>
<keyword evidence="4" id="KW-0500">Molybdenum</keyword>
<evidence type="ECO:0000313" key="6">
    <source>
        <dbReference type="EMBL" id="AJP72684.1"/>
    </source>
</evidence>
<name>A0A7U4LFM6_9SPHN</name>
<comment type="similarity">
    <text evidence="1">Belongs to the bacterial solute-binding protein ModA family.</text>
</comment>
<dbReference type="InterPro" id="IPR050682">
    <property type="entry name" value="ModA/WtpA"/>
</dbReference>
<proteinExistence type="inferred from homology"/>
<dbReference type="PANTHER" id="PTHR30632:SF14">
    <property type="entry name" value="TUNGSTATE_MOLYBDATE_CHROMATE-BINDING PROTEIN MODA"/>
    <property type="match status" value="1"/>
</dbReference>